<dbReference type="FunFam" id="1.25.40.10:FF:000090">
    <property type="entry name" value="Pentatricopeptide repeat-containing protein, chloroplastic"/>
    <property type="match status" value="1"/>
</dbReference>
<evidence type="ECO:0000256" key="1">
    <source>
        <dbReference type="ARBA" id="ARBA00022737"/>
    </source>
</evidence>
<reference evidence="3" key="1">
    <citation type="submission" date="2021-01" db="UniProtKB">
        <authorList>
            <consortium name="EnsemblPlants"/>
        </authorList>
    </citation>
    <scope>IDENTIFICATION</scope>
</reference>
<name>A0A7N0VGK8_KALFE</name>
<dbReference type="Proteomes" id="UP000594263">
    <property type="component" value="Unplaced"/>
</dbReference>
<dbReference type="PANTHER" id="PTHR47926:SF490">
    <property type="entry name" value="REPEAT-LIKE SUPERFAMILY PROTEIN, PUTATIVE-RELATED"/>
    <property type="match status" value="1"/>
</dbReference>
<dbReference type="GO" id="GO:0003723">
    <property type="term" value="F:RNA binding"/>
    <property type="evidence" value="ECO:0007669"/>
    <property type="project" value="InterPro"/>
</dbReference>
<dbReference type="SUPFAM" id="SSF48452">
    <property type="entry name" value="TPR-like"/>
    <property type="match status" value="1"/>
</dbReference>
<proteinExistence type="predicted"/>
<accession>A0A7N0VGK8</accession>
<dbReference type="FunFam" id="1.25.40.10:FF:000344">
    <property type="entry name" value="Pentatricopeptide repeat-containing protein"/>
    <property type="match status" value="1"/>
</dbReference>
<dbReference type="AlphaFoldDB" id="A0A7N0VGK8"/>
<dbReference type="PROSITE" id="PS51375">
    <property type="entry name" value="PPR"/>
    <property type="match status" value="3"/>
</dbReference>
<keyword evidence="4" id="KW-1185">Reference proteome</keyword>
<sequence length="458" mass="51314">MDQLPQITGGSATRIIQLIQASTSPSHIRQIQAQLLTQNFARDTYVVPHFIRACQSLSLLDVALNLITRFKKTHTFVCNALIRAFAHSRVRSKPLYLYTFMCRNFILSNHMTFPLLLKSFSDFRELTNGMCLHSHVVKLGHSDDVYVQNSLLNLYAGCGQMGMCFNVFDEMAQRDVVSWTVLVAGNRMAGKYTDALVAFEKMVGVGVAPNEVAAVNALAACAKLGAVEMGQWIYDWVRESGWELDVILGTSLVDMFCKCRKVEEAVHVFDRMRVKNSFTWNSMIKGLALAGNGQEAVRYFYRMEQEGIQLDAVSVLNALFACNHSGLVRSGREIFDSLIDGRYDYDLEPNVRHYACMIDLLARAGCLSDALQTVKQMPFKPTKVVWQAFLAGCRAHGNLELSEMAAWRLVELEPLNVSYYVLLSNLYAQMGRWEDVEGVGKLMKARGLRKSPDPGASG</sequence>
<evidence type="ECO:0000313" key="3">
    <source>
        <dbReference type="EnsemblPlants" id="Kaladp0809s0045.1.v1.1.CDS.1"/>
    </source>
</evidence>
<dbReference type="Pfam" id="PF20431">
    <property type="entry name" value="E_motif"/>
    <property type="match status" value="1"/>
</dbReference>
<feature type="repeat" description="PPR" evidence="2">
    <location>
        <begin position="175"/>
        <end position="209"/>
    </location>
</feature>
<dbReference type="PANTHER" id="PTHR47926">
    <property type="entry name" value="PENTATRICOPEPTIDE REPEAT-CONTAINING PROTEIN"/>
    <property type="match status" value="1"/>
</dbReference>
<evidence type="ECO:0008006" key="5">
    <source>
        <dbReference type="Google" id="ProtNLM"/>
    </source>
</evidence>
<dbReference type="InterPro" id="IPR011990">
    <property type="entry name" value="TPR-like_helical_dom_sf"/>
</dbReference>
<feature type="repeat" description="PPR" evidence="2">
    <location>
        <begin position="245"/>
        <end position="275"/>
    </location>
</feature>
<organism evidence="3 4">
    <name type="scientific">Kalanchoe fedtschenkoi</name>
    <name type="common">Lavender scallops</name>
    <name type="synonym">South American air plant</name>
    <dbReference type="NCBI Taxonomy" id="63787"/>
    <lineage>
        <taxon>Eukaryota</taxon>
        <taxon>Viridiplantae</taxon>
        <taxon>Streptophyta</taxon>
        <taxon>Embryophyta</taxon>
        <taxon>Tracheophyta</taxon>
        <taxon>Spermatophyta</taxon>
        <taxon>Magnoliopsida</taxon>
        <taxon>eudicotyledons</taxon>
        <taxon>Gunneridae</taxon>
        <taxon>Pentapetalae</taxon>
        <taxon>Saxifragales</taxon>
        <taxon>Crassulaceae</taxon>
        <taxon>Kalanchoe</taxon>
    </lineage>
</organism>
<dbReference type="Pfam" id="PF01535">
    <property type="entry name" value="PPR"/>
    <property type="match status" value="5"/>
</dbReference>
<evidence type="ECO:0000256" key="2">
    <source>
        <dbReference type="PROSITE-ProRule" id="PRU00708"/>
    </source>
</evidence>
<dbReference type="NCBIfam" id="TIGR00756">
    <property type="entry name" value="PPR"/>
    <property type="match status" value="2"/>
</dbReference>
<dbReference type="GO" id="GO:0009451">
    <property type="term" value="P:RNA modification"/>
    <property type="evidence" value="ECO:0007669"/>
    <property type="project" value="InterPro"/>
</dbReference>
<dbReference type="InterPro" id="IPR002885">
    <property type="entry name" value="PPR_rpt"/>
</dbReference>
<dbReference type="Gene3D" id="1.25.40.10">
    <property type="entry name" value="Tetratricopeptide repeat domain"/>
    <property type="match status" value="3"/>
</dbReference>
<dbReference type="OMA" id="WFFIMER"/>
<feature type="repeat" description="PPR" evidence="2">
    <location>
        <begin position="276"/>
        <end position="310"/>
    </location>
</feature>
<dbReference type="InterPro" id="IPR046960">
    <property type="entry name" value="PPR_At4g14850-like_plant"/>
</dbReference>
<dbReference type="Gramene" id="Kaladp0809s0045.1.v1.1">
    <property type="protein sequence ID" value="Kaladp0809s0045.1.v1.1.CDS.1"/>
    <property type="gene ID" value="Kaladp0809s0045.v1.1"/>
</dbReference>
<dbReference type="EnsemblPlants" id="Kaladp0809s0045.1.v1.1">
    <property type="protein sequence ID" value="Kaladp0809s0045.1.v1.1.CDS.1"/>
    <property type="gene ID" value="Kaladp0809s0045.v1.1"/>
</dbReference>
<keyword evidence="1" id="KW-0677">Repeat</keyword>
<evidence type="ECO:0000313" key="4">
    <source>
        <dbReference type="Proteomes" id="UP000594263"/>
    </source>
</evidence>
<protein>
    <recommendedName>
        <fullName evidence="5">Pentatricopeptide repeat-containing protein</fullName>
    </recommendedName>
</protein>
<dbReference type="InterPro" id="IPR046848">
    <property type="entry name" value="E_motif"/>
</dbReference>